<feature type="transmembrane region" description="Helical" evidence="1">
    <location>
        <begin position="12"/>
        <end position="30"/>
    </location>
</feature>
<organism evidence="2 3">
    <name type="scientific">Vibrio gazogenes</name>
    <dbReference type="NCBI Taxonomy" id="687"/>
    <lineage>
        <taxon>Bacteria</taxon>
        <taxon>Pseudomonadati</taxon>
        <taxon>Pseudomonadota</taxon>
        <taxon>Gammaproteobacteria</taxon>
        <taxon>Vibrionales</taxon>
        <taxon>Vibrionaceae</taxon>
        <taxon>Vibrio</taxon>
    </lineage>
</organism>
<reference evidence="2 3" key="1">
    <citation type="submission" date="2016-12" db="EMBL/GenBank/DDBJ databases">
        <authorList>
            <person name="Song W.-J."/>
            <person name="Kurnit D.M."/>
        </authorList>
    </citation>
    <scope>NUCLEOTIDE SEQUENCE [LARGE SCALE GENOMIC DNA]</scope>
    <source>
        <strain evidence="2 3">ATCC 43942</strain>
    </source>
</reference>
<dbReference type="AlphaFoldDB" id="A0A1Z2SDT8"/>
<evidence type="ECO:0000313" key="2">
    <source>
        <dbReference type="EMBL" id="ASA55308.1"/>
    </source>
</evidence>
<sequence>MCQNLGPEGWEMNIVALLFGAHLILPIPIASPKAPQILLPSSKSTQKCLEFKFRACNQGRIDSLLLKQS</sequence>
<proteinExistence type="predicted"/>
<dbReference type="EMBL" id="CP018835">
    <property type="protein sequence ID" value="ASA55308.1"/>
    <property type="molecule type" value="Genomic_DNA"/>
</dbReference>
<dbReference type="KEGG" id="vga:BSQ33_05935"/>
<evidence type="ECO:0000256" key="1">
    <source>
        <dbReference type="SAM" id="Phobius"/>
    </source>
</evidence>
<evidence type="ECO:0000313" key="3">
    <source>
        <dbReference type="Proteomes" id="UP000196708"/>
    </source>
</evidence>
<protein>
    <submittedName>
        <fullName evidence="2">Uncharacterized protein</fullName>
    </submittedName>
</protein>
<name>A0A1Z2SDT8_VIBGA</name>
<keyword evidence="1" id="KW-0472">Membrane</keyword>
<dbReference type="RefSeq" id="WP_088133635.1">
    <property type="nucleotide sequence ID" value="NZ_CP018835.1"/>
</dbReference>
<keyword evidence="1" id="KW-0812">Transmembrane</keyword>
<keyword evidence="1" id="KW-1133">Transmembrane helix</keyword>
<accession>A0A1Z2SDT8</accession>
<dbReference type="Proteomes" id="UP000196708">
    <property type="component" value="Chromosome 1"/>
</dbReference>
<gene>
    <name evidence="2" type="ORF">BSQ33_05935</name>
</gene>